<organism evidence="2 3">
    <name type="scientific">Allofournierella massiliensis</name>
    <dbReference type="NCBI Taxonomy" id="1650663"/>
    <lineage>
        <taxon>Bacteria</taxon>
        <taxon>Bacillati</taxon>
        <taxon>Bacillota</taxon>
        <taxon>Clostridia</taxon>
        <taxon>Eubacteriales</taxon>
        <taxon>Oscillospiraceae</taxon>
        <taxon>Allofournierella</taxon>
    </lineage>
</organism>
<keyword evidence="1" id="KW-0812">Transmembrane</keyword>
<name>A0ABT7UN41_9FIRM</name>
<comment type="caution">
    <text evidence="2">The sequence shown here is derived from an EMBL/GenBank/DDBJ whole genome shotgun (WGS) entry which is preliminary data.</text>
</comment>
<keyword evidence="1" id="KW-1133">Transmembrane helix</keyword>
<keyword evidence="3" id="KW-1185">Reference proteome</keyword>
<dbReference type="EMBL" id="JAUDCL010000003">
    <property type="protein sequence ID" value="MDM8200293.1"/>
    <property type="molecule type" value="Genomic_DNA"/>
</dbReference>
<protein>
    <recommendedName>
        <fullName evidence="4">DUF304 domain-containing protein</fullName>
    </recommendedName>
</protein>
<keyword evidence="1" id="KW-0472">Membrane</keyword>
<dbReference type="RefSeq" id="WP_289599163.1">
    <property type="nucleotide sequence ID" value="NZ_JAUDCL010000003.1"/>
</dbReference>
<feature type="transmembrane region" description="Helical" evidence="1">
    <location>
        <begin position="16"/>
        <end position="37"/>
    </location>
</feature>
<dbReference type="Proteomes" id="UP001529380">
    <property type="component" value="Unassembled WGS sequence"/>
</dbReference>
<accession>A0ABT7UN41</accession>
<evidence type="ECO:0000313" key="3">
    <source>
        <dbReference type="Proteomes" id="UP001529380"/>
    </source>
</evidence>
<evidence type="ECO:0000313" key="2">
    <source>
        <dbReference type="EMBL" id="MDM8200293.1"/>
    </source>
</evidence>
<proteinExistence type="predicted"/>
<feature type="transmembrane region" description="Helical" evidence="1">
    <location>
        <begin position="43"/>
        <end position="63"/>
    </location>
</feature>
<evidence type="ECO:0008006" key="4">
    <source>
        <dbReference type="Google" id="ProtNLM"/>
    </source>
</evidence>
<sequence length="149" mass="16572">MTKLKEMPSPLLKQTVLRFGGSALSLFVSLCAFLIYGEPYLSLSMLAITIVTAASGIWLYYIVAAGKYIVVEGICQKVDQTLVFRKSKTVYVFVNPHTIRMVPHRRNVDVHVGDTLRIYIASRTPVYHADNCEVLSGYLAMEILKGAGK</sequence>
<reference evidence="3" key="2">
    <citation type="submission" date="2023-06" db="EMBL/GenBank/DDBJ databases">
        <title>Identification and characterization of horizontal gene transfer across gut microbiota members of farm animals based on homology search.</title>
        <authorList>
            <person name="Zeman M."/>
            <person name="Kubasova T."/>
            <person name="Jahodarova E."/>
            <person name="Nykrynova M."/>
            <person name="Rychlik I."/>
        </authorList>
    </citation>
    <scope>NUCLEOTIDE SEQUENCE [LARGE SCALE GENOMIC DNA]</scope>
    <source>
        <strain evidence="3">ET340</strain>
    </source>
</reference>
<evidence type="ECO:0000256" key="1">
    <source>
        <dbReference type="SAM" id="Phobius"/>
    </source>
</evidence>
<reference evidence="2 3" key="1">
    <citation type="submission" date="2023-06" db="EMBL/GenBank/DDBJ databases">
        <title>Identification and characterization of horizontal gene transfer across gut microbiota members of farm animals based on homology search.</title>
        <authorList>
            <person name="Schwarzerova J."/>
            <person name="Nykrynova M."/>
            <person name="Jureckova K."/>
            <person name="Cejkova D."/>
            <person name="Rychlik I."/>
        </authorList>
    </citation>
    <scope>NUCLEOTIDE SEQUENCE [LARGE SCALE GENOMIC DNA]</scope>
    <source>
        <strain evidence="2 3">ET340</strain>
    </source>
</reference>
<gene>
    <name evidence="2" type="ORF">QUW08_03125</name>
</gene>
<reference evidence="2 3" key="3">
    <citation type="submission" date="2023-06" db="EMBL/GenBank/DDBJ databases">
        <authorList>
            <person name="Zeman M."/>
            <person name="Kubasova T."/>
            <person name="Jahodarova E."/>
            <person name="Nykrynova M."/>
            <person name="Rychlik I."/>
        </authorList>
    </citation>
    <scope>NUCLEOTIDE SEQUENCE [LARGE SCALE GENOMIC DNA]</scope>
    <source>
        <strain evidence="2 3">ET340</strain>
    </source>
</reference>